<dbReference type="CDD" id="cd02209">
    <property type="entry name" value="cupin_XRE_C"/>
    <property type="match status" value="1"/>
</dbReference>
<dbReference type="InterPro" id="IPR050807">
    <property type="entry name" value="TransReg_Diox_bact_type"/>
</dbReference>
<gene>
    <name evidence="3" type="ORF">DWY99_10490</name>
</gene>
<dbReference type="GO" id="GO:0003700">
    <property type="term" value="F:DNA-binding transcription factor activity"/>
    <property type="evidence" value="ECO:0007669"/>
    <property type="project" value="TreeGrafter"/>
</dbReference>
<evidence type="ECO:0000259" key="2">
    <source>
        <dbReference type="PROSITE" id="PS50943"/>
    </source>
</evidence>
<dbReference type="SMART" id="SM00530">
    <property type="entry name" value="HTH_XRE"/>
    <property type="match status" value="1"/>
</dbReference>
<dbReference type="GO" id="GO:0005829">
    <property type="term" value="C:cytosol"/>
    <property type="evidence" value="ECO:0007669"/>
    <property type="project" value="TreeGrafter"/>
</dbReference>
<reference evidence="3 4" key="1">
    <citation type="submission" date="2018-08" db="EMBL/GenBank/DDBJ databases">
        <title>A genome reference for cultivated species of the human gut microbiota.</title>
        <authorList>
            <person name="Zou Y."/>
            <person name="Xue W."/>
            <person name="Luo G."/>
        </authorList>
    </citation>
    <scope>NUCLEOTIDE SEQUENCE [LARGE SCALE GENOMIC DNA]</scope>
    <source>
        <strain evidence="3 4">AF28-26</strain>
    </source>
</reference>
<dbReference type="InterPro" id="IPR010982">
    <property type="entry name" value="Lambda_DNA-bd_dom_sf"/>
</dbReference>
<proteinExistence type="predicted"/>
<feature type="domain" description="HTH cro/C1-type" evidence="2">
    <location>
        <begin position="12"/>
        <end position="66"/>
    </location>
</feature>
<comment type="caution">
    <text evidence="3">The sequence shown here is derived from an EMBL/GenBank/DDBJ whole genome shotgun (WGS) entry which is preliminary data.</text>
</comment>
<dbReference type="InterPro" id="IPR001387">
    <property type="entry name" value="Cro/C1-type_HTH"/>
</dbReference>
<keyword evidence="1" id="KW-0238">DNA-binding</keyword>
<sequence length="199" mass="22793">METRVVEIAERIKGLREMMDITPEEMAEAAGVELEEYLKHESGEQDFGFTFLYKCADKLDVDIVELLTGENPRLSFYSIVRKGEGLDIKRRAGFKYEHLNYRFKNKIAETFLVTAPYFEEEQDQPIPLSTHSGQEFDFIISGQLKTRMEDHVEILKPGDAIYYDSGRGHGMIATGGEPCTFLAIVMRRVEEDAEDHENA</sequence>
<dbReference type="SUPFAM" id="SSF47413">
    <property type="entry name" value="lambda repressor-like DNA-binding domains"/>
    <property type="match status" value="1"/>
</dbReference>
<dbReference type="InterPro" id="IPR014710">
    <property type="entry name" value="RmlC-like_jellyroll"/>
</dbReference>
<dbReference type="Proteomes" id="UP000284751">
    <property type="component" value="Unassembled WGS sequence"/>
</dbReference>
<protein>
    <submittedName>
        <fullName evidence="3">XRE family transcriptional regulator</fullName>
    </submittedName>
</protein>
<accession>A0A412AVQ8</accession>
<dbReference type="Pfam" id="PF07883">
    <property type="entry name" value="Cupin_2"/>
    <property type="match status" value="1"/>
</dbReference>
<dbReference type="PANTHER" id="PTHR46797:SF19">
    <property type="entry name" value="BLL2473 PROTEIN"/>
    <property type="match status" value="1"/>
</dbReference>
<evidence type="ECO:0000256" key="1">
    <source>
        <dbReference type="ARBA" id="ARBA00023125"/>
    </source>
</evidence>
<dbReference type="EMBL" id="QRTC01000045">
    <property type="protein sequence ID" value="RGQ37677.1"/>
    <property type="molecule type" value="Genomic_DNA"/>
</dbReference>
<dbReference type="InterPro" id="IPR011051">
    <property type="entry name" value="RmlC_Cupin_sf"/>
</dbReference>
<dbReference type="Gene3D" id="1.10.260.40">
    <property type="entry name" value="lambda repressor-like DNA-binding domains"/>
    <property type="match status" value="1"/>
</dbReference>
<organism evidence="3 4">
    <name type="scientific">[Clostridium] leptum</name>
    <dbReference type="NCBI Taxonomy" id="1535"/>
    <lineage>
        <taxon>Bacteria</taxon>
        <taxon>Bacillati</taxon>
        <taxon>Bacillota</taxon>
        <taxon>Clostridia</taxon>
        <taxon>Eubacteriales</taxon>
        <taxon>Oscillospiraceae</taxon>
        <taxon>Oscillospiraceae incertae sedis</taxon>
    </lineage>
</organism>
<evidence type="ECO:0000313" key="4">
    <source>
        <dbReference type="Proteomes" id="UP000284751"/>
    </source>
</evidence>
<dbReference type="SUPFAM" id="SSF51182">
    <property type="entry name" value="RmlC-like cupins"/>
    <property type="match status" value="1"/>
</dbReference>
<dbReference type="AlphaFoldDB" id="A0A412AVQ8"/>
<evidence type="ECO:0000313" key="3">
    <source>
        <dbReference type="EMBL" id="RGQ37677.1"/>
    </source>
</evidence>
<dbReference type="PROSITE" id="PS50943">
    <property type="entry name" value="HTH_CROC1"/>
    <property type="match status" value="1"/>
</dbReference>
<name>A0A412AVQ8_9FIRM</name>
<dbReference type="InterPro" id="IPR013096">
    <property type="entry name" value="Cupin_2"/>
</dbReference>
<dbReference type="CDD" id="cd00093">
    <property type="entry name" value="HTH_XRE"/>
    <property type="match status" value="1"/>
</dbReference>
<dbReference type="Gene3D" id="2.60.120.10">
    <property type="entry name" value="Jelly Rolls"/>
    <property type="match status" value="1"/>
</dbReference>
<dbReference type="PANTHER" id="PTHR46797">
    <property type="entry name" value="HTH-TYPE TRANSCRIPTIONAL REGULATOR"/>
    <property type="match status" value="1"/>
</dbReference>
<dbReference type="GO" id="GO:0003677">
    <property type="term" value="F:DNA binding"/>
    <property type="evidence" value="ECO:0007669"/>
    <property type="project" value="UniProtKB-KW"/>
</dbReference>